<evidence type="ECO:0000313" key="1">
    <source>
        <dbReference type="EMBL" id="KIP03370.1"/>
    </source>
</evidence>
<gene>
    <name evidence="1" type="ORF">PHLGIDRAFT_244137</name>
</gene>
<proteinExistence type="predicted"/>
<accession>A0A0C3S580</accession>
<protein>
    <recommendedName>
        <fullName evidence="3">F-box domain-containing protein</fullName>
    </recommendedName>
</protein>
<dbReference type="EMBL" id="KN840620">
    <property type="protein sequence ID" value="KIP03370.1"/>
    <property type="molecule type" value="Genomic_DNA"/>
</dbReference>
<name>A0A0C3S580_PHLG1</name>
<dbReference type="HOGENOM" id="CLU_078307_0_0_1"/>
<evidence type="ECO:0000313" key="2">
    <source>
        <dbReference type="Proteomes" id="UP000053257"/>
    </source>
</evidence>
<dbReference type="AlphaFoldDB" id="A0A0C3S580"/>
<reference evidence="1 2" key="1">
    <citation type="journal article" date="2014" name="PLoS Genet.">
        <title>Analysis of the Phlebiopsis gigantea genome, transcriptome and secretome provides insight into its pioneer colonization strategies of wood.</title>
        <authorList>
            <person name="Hori C."/>
            <person name="Ishida T."/>
            <person name="Igarashi K."/>
            <person name="Samejima M."/>
            <person name="Suzuki H."/>
            <person name="Master E."/>
            <person name="Ferreira P."/>
            <person name="Ruiz-Duenas F.J."/>
            <person name="Held B."/>
            <person name="Canessa P."/>
            <person name="Larrondo L.F."/>
            <person name="Schmoll M."/>
            <person name="Druzhinina I.S."/>
            <person name="Kubicek C.P."/>
            <person name="Gaskell J.A."/>
            <person name="Kersten P."/>
            <person name="St John F."/>
            <person name="Glasner J."/>
            <person name="Sabat G."/>
            <person name="Splinter BonDurant S."/>
            <person name="Syed K."/>
            <person name="Yadav J."/>
            <person name="Mgbeahuruike A.C."/>
            <person name="Kovalchuk A."/>
            <person name="Asiegbu F.O."/>
            <person name="Lackner G."/>
            <person name="Hoffmeister D."/>
            <person name="Rencoret J."/>
            <person name="Gutierrez A."/>
            <person name="Sun H."/>
            <person name="Lindquist E."/>
            <person name="Barry K."/>
            <person name="Riley R."/>
            <person name="Grigoriev I.V."/>
            <person name="Henrissat B."/>
            <person name="Kues U."/>
            <person name="Berka R.M."/>
            <person name="Martinez A.T."/>
            <person name="Covert S.F."/>
            <person name="Blanchette R.A."/>
            <person name="Cullen D."/>
        </authorList>
    </citation>
    <scope>NUCLEOTIDE SEQUENCE [LARGE SCALE GENOMIC DNA]</scope>
    <source>
        <strain evidence="1 2">11061_1 CR5-6</strain>
    </source>
</reference>
<evidence type="ECO:0008006" key="3">
    <source>
        <dbReference type="Google" id="ProtNLM"/>
    </source>
</evidence>
<sequence>MTVPNLPEETLQHILGYCLKIPIAIFCAFPENERDKSSFRRYAHVLLVSKRFLRIGMPILYESVNLSKRSHVSHICMTLQAHHNLKRAVKSLRINRVLFDNTGLASVSILAPNLKTLFIDMRGAVEDRAHGFQLMMGSGTLGVDTMYVLQTAQPRSIPLQEAGPENYLCFCISNVDSLKNIHLHGQFANESKLADAISRSSAEELSLPSELALGLLRNTLLSLVGQNTGLKRVHIRDVEHREAIVEHLKLERDRRSMSCILESIITFCEDATSIAA</sequence>
<keyword evidence="2" id="KW-1185">Reference proteome</keyword>
<organism evidence="1 2">
    <name type="scientific">Phlebiopsis gigantea (strain 11061_1 CR5-6)</name>
    <name type="common">White-rot fungus</name>
    <name type="synonym">Peniophora gigantea</name>
    <dbReference type="NCBI Taxonomy" id="745531"/>
    <lineage>
        <taxon>Eukaryota</taxon>
        <taxon>Fungi</taxon>
        <taxon>Dikarya</taxon>
        <taxon>Basidiomycota</taxon>
        <taxon>Agaricomycotina</taxon>
        <taxon>Agaricomycetes</taxon>
        <taxon>Polyporales</taxon>
        <taxon>Phanerochaetaceae</taxon>
        <taxon>Phlebiopsis</taxon>
    </lineage>
</organism>
<dbReference type="Proteomes" id="UP000053257">
    <property type="component" value="Unassembled WGS sequence"/>
</dbReference>